<accession>A0A430ALF5</accession>
<dbReference type="AlphaFoldDB" id="A0A430ALF5"/>
<reference evidence="1 2" key="1">
    <citation type="submission" date="2017-05" db="EMBL/GenBank/DDBJ databases">
        <title>Vagococcus spp. assemblies.</title>
        <authorList>
            <person name="Gulvik C.A."/>
        </authorList>
    </citation>
    <scope>NUCLEOTIDE SEQUENCE [LARGE SCALE GENOMIC DNA]</scope>
    <source>
        <strain evidence="1 2">LMG 24798</strain>
    </source>
</reference>
<gene>
    <name evidence="1" type="ORF">CBF27_13850</name>
</gene>
<keyword evidence="2" id="KW-1185">Reference proteome</keyword>
<dbReference type="OrthoDB" id="2199568at2"/>
<evidence type="ECO:0000313" key="1">
    <source>
        <dbReference type="EMBL" id="RSU08938.1"/>
    </source>
</evidence>
<name>A0A430ALF5_9ENTE</name>
<protein>
    <submittedName>
        <fullName evidence="1">Uncharacterized protein</fullName>
    </submittedName>
</protein>
<dbReference type="RefSeq" id="WP_126815295.1">
    <property type="nucleotide sequence ID" value="NZ_NGKC01000028.1"/>
</dbReference>
<sequence>MAKEKDIIKELKTLGYDPIPNSCILVRYGDGQDGVLSKVLKVLRNGVTPDQLLFLQICANELVLVPLGWKKLIDSEQLIEIPLEVIQTVSVKSDGINYRITIKTADDWIALNAPKPEFEFFRGKTFVFAQEDFFGQKNWHVDNFQKTLRALEELPRKKNI</sequence>
<organism evidence="1 2">
    <name type="scientific">Vagococcus acidifermentans</name>
    <dbReference type="NCBI Taxonomy" id="564710"/>
    <lineage>
        <taxon>Bacteria</taxon>
        <taxon>Bacillati</taxon>
        <taxon>Bacillota</taxon>
        <taxon>Bacilli</taxon>
        <taxon>Lactobacillales</taxon>
        <taxon>Enterococcaceae</taxon>
        <taxon>Vagococcus</taxon>
    </lineage>
</organism>
<dbReference type="Proteomes" id="UP000286773">
    <property type="component" value="Unassembled WGS sequence"/>
</dbReference>
<evidence type="ECO:0000313" key="2">
    <source>
        <dbReference type="Proteomes" id="UP000286773"/>
    </source>
</evidence>
<dbReference type="EMBL" id="NGKC01000028">
    <property type="protein sequence ID" value="RSU08938.1"/>
    <property type="molecule type" value="Genomic_DNA"/>
</dbReference>
<comment type="caution">
    <text evidence="1">The sequence shown here is derived from an EMBL/GenBank/DDBJ whole genome shotgun (WGS) entry which is preliminary data.</text>
</comment>
<proteinExistence type="predicted"/>